<keyword evidence="3 6" id="KW-0808">Transferase</keyword>
<dbReference type="InterPro" id="IPR027417">
    <property type="entry name" value="P-loop_NTPase"/>
</dbReference>
<dbReference type="OrthoDB" id="341217at2"/>
<comment type="caution">
    <text evidence="8">The sequence shown here is derived from an EMBL/GenBank/DDBJ whole genome shotgun (WGS) entry which is preliminary data.</text>
</comment>
<dbReference type="InterPro" id="IPR008145">
    <property type="entry name" value="GK/Ca_channel_bsu"/>
</dbReference>
<dbReference type="UniPathway" id="UPA00087">
    <property type="reaction ID" value="UER00175"/>
</dbReference>
<dbReference type="EMBL" id="NBIM01000012">
    <property type="protein sequence ID" value="OXY80380.1"/>
    <property type="molecule type" value="Genomic_DNA"/>
</dbReference>
<protein>
    <recommendedName>
        <fullName evidence="6">Ribose 1,5-bisphosphate phosphokinase PhnN</fullName>
        <ecNumber evidence="6">2.7.4.23</ecNumber>
    </recommendedName>
    <alternativeName>
        <fullName evidence="6">Ribose 1,5-bisphosphokinase</fullName>
    </alternativeName>
</protein>
<evidence type="ECO:0000256" key="6">
    <source>
        <dbReference type="HAMAP-Rule" id="MF_00836"/>
    </source>
</evidence>
<comment type="catalytic activity">
    <reaction evidence="1 6">
        <text>alpha-D-ribose 1,5-bisphosphate + ATP = 5-phospho-alpha-D-ribose 1-diphosphate + ADP</text>
        <dbReference type="Rhea" id="RHEA:20109"/>
        <dbReference type="ChEBI" id="CHEBI:30616"/>
        <dbReference type="ChEBI" id="CHEBI:58017"/>
        <dbReference type="ChEBI" id="CHEBI:68688"/>
        <dbReference type="ChEBI" id="CHEBI:456216"/>
        <dbReference type="EC" id="2.7.4.23"/>
    </reaction>
</comment>
<dbReference type="EC" id="2.7.4.23" evidence="6"/>
<dbReference type="SMART" id="SM00072">
    <property type="entry name" value="GuKc"/>
    <property type="match status" value="1"/>
</dbReference>
<dbReference type="AlphaFoldDB" id="A0A233RAG9"/>
<comment type="similarity">
    <text evidence="6">Belongs to the ribose 1,5-bisphosphokinase family.</text>
</comment>
<evidence type="ECO:0000313" key="8">
    <source>
        <dbReference type="EMBL" id="OXY80380.1"/>
    </source>
</evidence>
<feature type="binding site" evidence="6">
    <location>
        <begin position="13"/>
        <end position="20"/>
    </location>
    <ligand>
        <name>ATP</name>
        <dbReference type="ChEBI" id="CHEBI:30616"/>
    </ligand>
</feature>
<dbReference type="NCBIfam" id="NF007485">
    <property type="entry name" value="PRK10078.1"/>
    <property type="match status" value="1"/>
</dbReference>
<dbReference type="Proteomes" id="UP000242757">
    <property type="component" value="Unassembled WGS sequence"/>
</dbReference>
<dbReference type="Gene3D" id="3.40.50.300">
    <property type="entry name" value="P-loop containing nucleotide triphosphate hydrolases"/>
    <property type="match status" value="1"/>
</dbReference>
<reference evidence="8 9" key="1">
    <citation type="submission" date="2017-08" db="EMBL/GenBank/DDBJ databases">
        <title>A Genome Sequence of Oceanimonas doudoroffii ATCC 27123T.</title>
        <authorList>
            <person name="Brennan M.A."/>
            <person name="Maclea K.S."/>
            <person name="Mcclelland W.D."/>
            <person name="Trachtenberg A.M."/>
        </authorList>
    </citation>
    <scope>NUCLEOTIDE SEQUENCE [LARGE SCALE GENOMIC DNA]</scope>
    <source>
        <strain evidence="8 9">ATCC 27123</strain>
    </source>
</reference>
<gene>
    <name evidence="6" type="primary">phnN</name>
    <name evidence="8" type="ORF">B6S08_17740</name>
</gene>
<feature type="domain" description="Guanylate kinase/L-type calcium channel beta subunit" evidence="7">
    <location>
        <begin position="5"/>
        <end position="185"/>
    </location>
</feature>
<sequence>MGDPFGRLFYLMGPSGAGKDSFLQLVRHQLAGELLVAHRYITRTASAGGENHVELSEAEYHQRRELGLFALHWQANGHCYALGCELDSWLTSGRDVMANGSRASLAEAQARFGERLVPVLLTVDAATLEERLRARGRESEAEIRQRLARAETHSRGLPVSVWRLDNSGPLQQTLQQFERYRKGEQVCV</sequence>
<organism evidence="8 9">
    <name type="scientific">Oceanimonas doudoroffii</name>
    <dbReference type="NCBI Taxonomy" id="84158"/>
    <lineage>
        <taxon>Bacteria</taxon>
        <taxon>Pseudomonadati</taxon>
        <taxon>Pseudomonadota</taxon>
        <taxon>Gammaproteobacteria</taxon>
        <taxon>Aeromonadales</taxon>
        <taxon>Aeromonadaceae</taxon>
        <taxon>Oceanimonas</taxon>
    </lineage>
</organism>
<dbReference type="GO" id="GO:0006015">
    <property type="term" value="P:5-phosphoribose 1-diphosphate biosynthetic process"/>
    <property type="evidence" value="ECO:0007669"/>
    <property type="project" value="UniProtKB-UniRule"/>
</dbReference>
<proteinExistence type="inferred from homology"/>
<evidence type="ECO:0000256" key="5">
    <source>
        <dbReference type="ARBA" id="ARBA00022840"/>
    </source>
</evidence>
<dbReference type="GO" id="GO:0019634">
    <property type="term" value="P:organic phosphonate metabolic process"/>
    <property type="evidence" value="ECO:0007669"/>
    <property type="project" value="UniProtKB-UniRule"/>
</dbReference>
<dbReference type="HAMAP" id="MF_00836">
    <property type="entry name" value="PhnN"/>
    <property type="match status" value="1"/>
</dbReference>
<dbReference type="GO" id="GO:0033863">
    <property type="term" value="F:ribose 1,5-bisphosphate phosphokinase activity"/>
    <property type="evidence" value="ECO:0007669"/>
    <property type="project" value="UniProtKB-UniRule"/>
</dbReference>
<evidence type="ECO:0000256" key="3">
    <source>
        <dbReference type="ARBA" id="ARBA00022679"/>
    </source>
</evidence>
<comment type="function">
    <text evidence="6">Catalyzes the phosphorylation of ribose 1,5-bisphosphate to 5-phospho-D-ribosyl alpha-1-diphosphate (PRPP).</text>
</comment>
<evidence type="ECO:0000256" key="2">
    <source>
        <dbReference type="ARBA" id="ARBA00005069"/>
    </source>
</evidence>
<comment type="pathway">
    <text evidence="2 6">Metabolic intermediate biosynthesis; 5-phospho-alpha-D-ribose 1-diphosphate biosynthesis; 5-phospho-alpha-D-ribose 1-diphosphate from D-ribose 5-phosphate (route II): step 3/3.</text>
</comment>
<dbReference type="GO" id="GO:0005524">
    <property type="term" value="F:ATP binding"/>
    <property type="evidence" value="ECO:0007669"/>
    <property type="project" value="UniProtKB-KW"/>
</dbReference>
<accession>A0A233RAG9</accession>
<keyword evidence="9" id="KW-1185">Reference proteome</keyword>
<evidence type="ECO:0000256" key="1">
    <source>
        <dbReference type="ARBA" id="ARBA00000373"/>
    </source>
</evidence>
<dbReference type="InterPro" id="IPR012699">
    <property type="entry name" value="PhnN"/>
</dbReference>
<keyword evidence="8" id="KW-0418">Kinase</keyword>
<evidence type="ECO:0000256" key="4">
    <source>
        <dbReference type="ARBA" id="ARBA00022741"/>
    </source>
</evidence>
<dbReference type="RefSeq" id="WP_094202143.1">
    <property type="nucleotide sequence ID" value="NZ_NBIM01000012.1"/>
</dbReference>
<evidence type="ECO:0000313" key="9">
    <source>
        <dbReference type="Proteomes" id="UP000242757"/>
    </source>
</evidence>
<keyword evidence="4 6" id="KW-0547">Nucleotide-binding</keyword>
<dbReference type="NCBIfam" id="TIGR02322">
    <property type="entry name" value="phosphon_PhnN"/>
    <property type="match status" value="1"/>
</dbReference>
<dbReference type="SUPFAM" id="SSF52540">
    <property type="entry name" value="P-loop containing nucleoside triphosphate hydrolases"/>
    <property type="match status" value="1"/>
</dbReference>
<name>A0A233RAG9_9GAMM</name>
<keyword evidence="5 6" id="KW-0067">ATP-binding</keyword>
<evidence type="ECO:0000259" key="7">
    <source>
        <dbReference type="SMART" id="SM00072"/>
    </source>
</evidence>